<proteinExistence type="predicted"/>
<dbReference type="AlphaFoldDB" id="A0A7S2JCJ0"/>
<gene>
    <name evidence="2" type="ORF">AAND1436_LOCUS49004</name>
</gene>
<feature type="signal peptide" evidence="1">
    <location>
        <begin position="1"/>
        <end position="21"/>
    </location>
</feature>
<dbReference type="EMBL" id="HBGQ01102420">
    <property type="protein sequence ID" value="CAD9543911.1"/>
    <property type="molecule type" value="Transcribed_RNA"/>
</dbReference>
<name>A0A7S2JCJ0_9DINO</name>
<feature type="chain" id="PRO_5031376149" evidence="1">
    <location>
        <begin position="22"/>
        <end position="176"/>
    </location>
</feature>
<accession>A0A7S2JCJ0</accession>
<evidence type="ECO:0000256" key="1">
    <source>
        <dbReference type="SAM" id="SignalP"/>
    </source>
</evidence>
<organism evidence="2">
    <name type="scientific">Alexandrium andersonii</name>
    <dbReference type="NCBI Taxonomy" id="327968"/>
    <lineage>
        <taxon>Eukaryota</taxon>
        <taxon>Sar</taxon>
        <taxon>Alveolata</taxon>
        <taxon>Dinophyceae</taxon>
        <taxon>Gonyaulacales</taxon>
        <taxon>Pyrocystaceae</taxon>
        <taxon>Alexandrium</taxon>
    </lineage>
</organism>
<keyword evidence="1" id="KW-0732">Signal</keyword>
<protein>
    <submittedName>
        <fullName evidence="2">Uncharacterized protein</fullName>
    </submittedName>
</protein>
<evidence type="ECO:0000313" key="2">
    <source>
        <dbReference type="EMBL" id="CAD9543911.1"/>
    </source>
</evidence>
<reference evidence="2" key="1">
    <citation type="submission" date="2021-01" db="EMBL/GenBank/DDBJ databases">
        <authorList>
            <person name="Corre E."/>
            <person name="Pelletier E."/>
            <person name="Niang G."/>
            <person name="Scheremetjew M."/>
            <person name="Finn R."/>
            <person name="Kale V."/>
            <person name="Holt S."/>
            <person name="Cochrane G."/>
            <person name="Meng A."/>
            <person name="Brown T."/>
            <person name="Cohen L."/>
        </authorList>
    </citation>
    <scope>NUCLEOTIDE SEQUENCE</scope>
    <source>
        <strain evidence="2">CCMP2222</strain>
    </source>
</reference>
<sequence length="176" mass="17817">MSSPLRAALLAIALAAVPAVAIRAGQSGPFTYNDPCPFGYGTNCGGGGEIDSATKAKVANILEGILKGLTSHKALVQGSDRVAKVLAPKAAADAGPSPESAKVKGALQILLVTLQKRGQESVAKALGGMLTSEDPHFGCESFGACGAGSDHPIDSETKEKVAAILEGIIRNLSSHK</sequence>